<reference evidence="8" key="1">
    <citation type="submission" date="2025-08" db="UniProtKB">
        <authorList>
            <consortium name="RefSeq"/>
        </authorList>
    </citation>
    <scope>IDENTIFICATION</scope>
    <source>
        <strain evidence="8">Ishihara</strain>
        <tissue evidence="8">Whole body</tissue>
    </source>
</reference>
<dbReference type="InterPro" id="IPR036508">
    <property type="entry name" value="Chitin-bd_dom_sf"/>
</dbReference>
<keyword evidence="2" id="KW-0732">Signal</keyword>
<accession>A0A9J7E3K0</accession>
<organism evidence="7 8">
    <name type="scientific">Spodoptera litura</name>
    <name type="common">Asian cotton leafworm</name>
    <dbReference type="NCBI Taxonomy" id="69820"/>
    <lineage>
        <taxon>Eukaryota</taxon>
        <taxon>Metazoa</taxon>
        <taxon>Ecdysozoa</taxon>
        <taxon>Arthropoda</taxon>
        <taxon>Hexapoda</taxon>
        <taxon>Insecta</taxon>
        <taxon>Pterygota</taxon>
        <taxon>Neoptera</taxon>
        <taxon>Endopterygota</taxon>
        <taxon>Lepidoptera</taxon>
        <taxon>Glossata</taxon>
        <taxon>Ditrysia</taxon>
        <taxon>Noctuoidea</taxon>
        <taxon>Noctuidae</taxon>
        <taxon>Amphipyrinae</taxon>
        <taxon>Spodoptera</taxon>
    </lineage>
</organism>
<evidence type="ECO:0000313" key="7">
    <source>
        <dbReference type="Proteomes" id="UP000301870"/>
    </source>
</evidence>
<dbReference type="Pfam" id="PF01607">
    <property type="entry name" value="CBM_14"/>
    <property type="match status" value="6"/>
</dbReference>
<evidence type="ECO:0000256" key="3">
    <source>
        <dbReference type="ARBA" id="ARBA00022737"/>
    </source>
</evidence>
<dbReference type="GeneID" id="111352384"/>
<feature type="domain" description="Chitin-binding type-2" evidence="6">
    <location>
        <begin position="109"/>
        <end position="165"/>
    </location>
</feature>
<name>A0A9J7E3K0_SPOLT</name>
<keyword evidence="1" id="KW-0147">Chitin-binding</keyword>
<keyword evidence="4" id="KW-1015">Disulfide bond</keyword>
<evidence type="ECO:0000256" key="1">
    <source>
        <dbReference type="ARBA" id="ARBA00022669"/>
    </source>
</evidence>
<protein>
    <submittedName>
        <fullName evidence="8">Peritrophin-48-like</fullName>
    </submittedName>
</protein>
<evidence type="ECO:0000259" key="6">
    <source>
        <dbReference type="PROSITE" id="PS50940"/>
    </source>
</evidence>
<keyword evidence="3" id="KW-0677">Repeat</keyword>
<dbReference type="AlphaFoldDB" id="A0A9J7E3K0"/>
<dbReference type="GO" id="GO:0005576">
    <property type="term" value="C:extracellular region"/>
    <property type="evidence" value="ECO:0007669"/>
    <property type="project" value="InterPro"/>
</dbReference>
<evidence type="ECO:0000256" key="4">
    <source>
        <dbReference type="ARBA" id="ARBA00023157"/>
    </source>
</evidence>
<evidence type="ECO:0000256" key="5">
    <source>
        <dbReference type="ARBA" id="ARBA00023180"/>
    </source>
</evidence>
<dbReference type="Proteomes" id="UP000301870">
    <property type="component" value="Chromosome 15"/>
</dbReference>
<feature type="domain" description="Chitin-binding type-2" evidence="6">
    <location>
        <begin position="350"/>
        <end position="405"/>
    </location>
</feature>
<keyword evidence="7" id="KW-1185">Reference proteome</keyword>
<dbReference type="InterPro" id="IPR051940">
    <property type="entry name" value="Chitin_bind-dev_reg"/>
</dbReference>
<dbReference type="OrthoDB" id="7250310at2759"/>
<evidence type="ECO:0000256" key="2">
    <source>
        <dbReference type="ARBA" id="ARBA00022729"/>
    </source>
</evidence>
<feature type="domain" description="Chitin-binding type-2" evidence="6">
    <location>
        <begin position="531"/>
        <end position="584"/>
    </location>
</feature>
<sequence>MSRNPSVARLARACARALDSSVAADMCVRAPAAAALCSLAAIAALVPIDSVNGFECTRDGLHTDYDQNCQKYVRCSNGVVKGRYSCPDDRVFSEAEGACVPRARRPCVRRECTSTDTLAYASPGTACRQYYRCENGTAIERSCPTGAWFDLEHQACTRGAGTCFEPVCAGLPDGEYPDASHECRRTLRCRGGELRAVASCGTHCATVCPPPRAAAAPLPAGDADFCSDETCSSLCRDIPNGAYADRTTSCREYFVCEAHRVIRRGVCEPGLLFTNGACEPAAQSLCPAPALSPCFNRHDGLHRDWHDCASWFECRRERVVKRGSCAPGLVFDGSGCTPSDSFLCDGPAISTECEGLPSGTYQDLDSNCTRYFHCEGLLRTMLACPPGQVFDGVRCSPASHYLCPSLERESCYGRPDGRYRAADTGCRGYYECVRGEKSIYACPTGRVFDGESCVPAKPGLCLREDHSCDGLSNGYHAEIESGCRRYFYCERGDRLVTLSCLGGKMFDGRACVKASQMSCGGVRGTHGPEEGARCVRDGFFVQAGTGCRRYYFCVGGARTALSCGAGLRFNGQLCVPPAQYTCPG</sequence>
<dbReference type="SMART" id="SM00494">
    <property type="entry name" value="ChtBD2"/>
    <property type="match status" value="8"/>
</dbReference>
<dbReference type="PANTHER" id="PTHR23301:SF0">
    <property type="entry name" value="CHITIN-BINDING TYPE-2 DOMAIN-CONTAINING PROTEIN-RELATED"/>
    <property type="match status" value="1"/>
</dbReference>
<dbReference type="RefSeq" id="XP_022820629.1">
    <property type="nucleotide sequence ID" value="XM_022964861.1"/>
</dbReference>
<keyword evidence="5" id="KW-0325">Glycoprotein</keyword>
<feature type="domain" description="Chitin-binding type-2" evidence="6">
    <location>
        <begin position="291"/>
        <end position="346"/>
    </location>
</feature>
<dbReference type="InterPro" id="IPR002557">
    <property type="entry name" value="Chitin-bd_dom"/>
</dbReference>
<dbReference type="PANTHER" id="PTHR23301">
    <property type="entry name" value="CHITIN BINDING PERITROPHIN-A"/>
    <property type="match status" value="1"/>
</dbReference>
<dbReference type="KEGG" id="sliu:111352384"/>
<feature type="domain" description="Chitin-binding type-2" evidence="6">
    <location>
        <begin position="465"/>
        <end position="521"/>
    </location>
</feature>
<feature type="domain" description="Chitin-binding type-2" evidence="6">
    <location>
        <begin position="53"/>
        <end position="107"/>
    </location>
</feature>
<feature type="domain" description="Chitin-binding type-2" evidence="6">
    <location>
        <begin position="232"/>
        <end position="288"/>
    </location>
</feature>
<dbReference type="PROSITE" id="PS50940">
    <property type="entry name" value="CHIT_BIND_II"/>
    <property type="match status" value="8"/>
</dbReference>
<feature type="domain" description="Chitin-binding type-2" evidence="6">
    <location>
        <begin position="408"/>
        <end position="463"/>
    </location>
</feature>
<dbReference type="SUPFAM" id="SSF57625">
    <property type="entry name" value="Invertebrate chitin-binding proteins"/>
    <property type="match status" value="8"/>
</dbReference>
<gene>
    <name evidence="8" type="primary">LOC111352384</name>
</gene>
<dbReference type="GO" id="GO:0008061">
    <property type="term" value="F:chitin binding"/>
    <property type="evidence" value="ECO:0007669"/>
    <property type="project" value="UniProtKB-KW"/>
</dbReference>
<evidence type="ECO:0000313" key="8">
    <source>
        <dbReference type="RefSeq" id="XP_022820629.1"/>
    </source>
</evidence>
<proteinExistence type="predicted"/>
<dbReference type="Gene3D" id="2.170.140.10">
    <property type="entry name" value="Chitin binding domain"/>
    <property type="match status" value="3"/>
</dbReference>